<evidence type="ECO:0000313" key="8">
    <source>
        <dbReference type="Proteomes" id="UP000005408"/>
    </source>
</evidence>
<dbReference type="Proteomes" id="UP000005408">
    <property type="component" value="Unassembled WGS sequence"/>
</dbReference>
<feature type="compositionally biased region" description="Basic residues" evidence="6">
    <location>
        <begin position="1"/>
        <end position="18"/>
    </location>
</feature>
<dbReference type="PANTHER" id="PTHR15405">
    <property type="entry name" value="PROLINE-RICH NUCLEAR RECEPTOR COACTIVATOR"/>
    <property type="match status" value="1"/>
</dbReference>
<comment type="subcellular location">
    <subcellularLocation>
        <location evidence="1">Nucleus</location>
    </subcellularLocation>
</comment>
<protein>
    <recommendedName>
        <fullName evidence="9">Proline-rich nuclear receptor coactivator 2</fullName>
    </recommendedName>
</protein>
<evidence type="ECO:0008006" key="9">
    <source>
        <dbReference type="Google" id="ProtNLM"/>
    </source>
</evidence>
<dbReference type="InterPro" id="IPR026780">
    <property type="entry name" value="PNRC1/2"/>
</dbReference>
<dbReference type="GO" id="GO:0005634">
    <property type="term" value="C:nucleus"/>
    <property type="evidence" value="ECO:0007669"/>
    <property type="project" value="UniProtKB-SubCell"/>
</dbReference>
<keyword evidence="2" id="KW-0805">Transcription regulation</keyword>
<keyword evidence="3" id="KW-0010">Activator</keyword>
<keyword evidence="4" id="KW-0804">Transcription</keyword>
<dbReference type="Pfam" id="PF15365">
    <property type="entry name" value="PNRC"/>
    <property type="match status" value="1"/>
</dbReference>
<keyword evidence="8" id="KW-1185">Reference proteome</keyword>
<accession>A0A8W8IYG3</accession>
<feature type="compositionally biased region" description="Pro residues" evidence="6">
    <location>
        <begin position="74"/>
        <end position="83"/>
    </location>
</feature>
<keyword evidence="5" id="KW-0539">Nucleus</keyword>
<dbReference type="EnsemblMetazoa" id="G16415.1">
    <property type="protein sequence ID" value="G16415.1:cds"/>
    <property type="gene ID" value="G16415"/>
</dbReference>
<proteinExistence type="predicted"/>
<evidence type="ECO:0000313" key="7">
    <source>
        <dbReference type="EnsemblMetazoa" id="G16415.1:cds"/>
    </source>
</evidence>
<feature type="compositionally biased region" description="Polar residues" evidence="6">
    <location>
        <begin position="37"/>
        <end position="54"/>
    </location>
</feature>
<evidence type="ECO:0000256" key="2">
    <source>
        <dbReference type="ARBA" id="ARBA00023015"/>
    </source>
</evidence>
<organism evidence="7 8">
    <name type="scientific">Magallana gigas</name>
    <name type="common">Pacific oyster</name>
    <name type="synonym">Crassostrea gigas</name>
    <dbReference type="NCBI Taxonomy" id="29159"/>
    <lineage>
        <taxon>Eukaryota</taxon>
        <taxon>Metazoa</taxon>
        <taxon>Spiralia</taxon>
        <taxon>Lophotrochozoa</taxon>
        <taxon>Mollusca</taxon>
        <taxon>Bivalvia</taxon>
        <taxon>Autobranchia</taxon>
        <taxon>Pteriomorphia</taxon>
        <taxon>Ostreida</taxon>
        <taxon>Ostreoidea</taxon>
        <taxon>Ostreidae</taxon>
        <taxon>Magallana</taxon>
    </lineage>
</organism>
<evidence type="ECO:0000256" key="4">
    <source>
        <dbReference type="ARBA" id="ARBA00023163"/>
    </source>
</evidence>
<evidence type="ECO:0000256" key="5">
    <source>
        <dbReference type="ARBA" id="ARBA00023242"/>
    </source>
</evidence>
<dbReference type="GO" id="GO:0016071">
    <property type="term" value="P:mRNA metabolic process"/>
    <property type="evidence" value="ECO:0007669"/>
    <property type="project" value="UniProtKB-ARBA"/>
</dbReference>
<sequence length="140" mass="15852">MKHPNQRPGRRPQRRHSKNSSPEHFDNSPRGSPKFGLSNNDGQFSSADENSRGTPSPKLDGGNIAYAGARFSDPPAPTVLPKPPSHWMMNTEFVEMKHCENVSSHLKMLLKVQHHRHHRRGGVPIVIYNDGEQQEMAENW</sequence>
<evidence type="ECO:0000256" key="3">
    <source>
        <dbReference type="ARBA" id="ARBA00023159"/>
    </source>
</evidence>
<reference evidence="7" key="1">
    <citation type="submission" date="2022-08" db="UniProtKB">
        <authorList>
            <consortium name="EnsemblMetazoa"/>
        </authorList>
    </citation>
    <scope>IDENTIFICATION</scope>
    <source>
        <strain evidence="7">05x7-T-G4-1.051#20</strain>
    </source>
</reference>
<name>A0A8W8IYG3_MAGGI</name>
<evidence type="ECO:0000256" key="6">
    <source>
        <dbReference type="SAM" id="MobiDB-lite"/>
    </source>
</evidence>
<feature type="region of interest" description="Disordered" evidence="6">
    <location>
        <begin position="1"/>
        <end position="83"/>
    </location>
</feature>
<evidence type="ECO:0000256" key="1">
    <source>
        <dbReference type="ARBA" id="ARBA00004123"/>
    </source>
</evidence>
<dbReference type="InterPro" id="IPR028322">
    <property type="entry name" value="PNRC-like_rgn"/>
</dbReference>
<dbReference type="AlphaFoldDB" id="A0A8W8IYG3"/>